<proteinExistence type="predicted"/>
<evidence type="ECO:0000256" key="7">
    <source>
        <dbReference type="SAM" id="MobiDB-lite"/>
    </source>
</evidence>
<feature type="compositionally biased region" description="Basic and acidic residues" evidence="7">
    <location>
        <begin position="835"/>
        <end position="844"/>
    </location>
</feature>
<dbReference type="CDD" id="cd00130">
    <property type="entry name" value="PAS"/>
    <property type="match status" value="2"/>
</dbReference>
<dbReference type="InterPro" id="IPR013655">
    <property type="entry name" value="PAS_fold_3"/>
</dbReference>
<evidence type="ECO:0000313" key="9">
    <source>
        <dbReference type="EMBL" id="KAK3712663.1"/>
    </source>
</evidence>
<evidence type="ECO:0000259" key="8">
    <source>
        <dbReference type="PROSITE" id="PS50112"/>
    </source>
</evidence>
<dbReference type="GO" id="GO:0000977">
    <property type="term" value="F:RNA polymerase II transcription regulatory region sequence-specific DNA binding"/>
    <property type="evidence" value="ECO:0007669"/>
    <property type="project" value="TreeGrafter"/>
</dbReference>
<evidence type="ECO:0000256" key="4">
    <source>
        <dbReference type="ARBA" id="ARBA00023125"/>
    </source>
</evidence>
<dbReference type="PROSITE" id="PS50112">
    <property type="entry name" value="PAS"/>
    <property type="match status" value="1"/>
</dbReference>
<evidence type="ECO:0000313" key="10">
    <source>
        <dbReference type="Proteomes" id="UP001283361"/>
    </source>
</evidence>
<evidence type="ECO:0000256" key="5">
    <source>
        <dbReference type="ARBA" id="ARBA00023163"/>
    </source>
</evidence>
<feature type="region of interest" description="Disordered" evidence="7">
    <location>
        <begin position="835"/>
        <end position="857"/>
    </location>
</feature>
<dbReference type="InterPro" id="IPR035965">
    <property type="entry name" value="PAS-like_dom_sf"/>
</dbReference>
<evidence type="ECO:0000256" key="3">
    <source>
        <dbReference type="ARBA" id="ARBA00023015"/>
    </source>
</evidence>
<keyword evidence="10" id="KW-1185">Reference proteome</keyword>
<dbReference type="SUPFAM" id="SSF55785">
    <property type="entry name" value="PYP-like sensor domain (PAS domain)"/>
    <property type="match status" value="2"/>
</dbReference>
<feature type="region of interest" description="Disordered" evidence="7">
    <location>
        <begin position="1"/>
        <end position="22"/>
    </location>
</feature>
<dbReference type="GO" id="GO:0000981">
    <property type="term" value="F:DNA-binding transcription factor activity, RNA polymerase II-specific"/>
    <property type="evidence" value="ECO:0007669"/>
    <property type="project" value="TreeGrafter"/>
</dbReference>
<dbReference type="InterPro" id="IPR000014">
    <property type="entry name" value="PAS"/>
</dbReference>
<protein>
    <recommendedName>
        <fullName evidence="8">PAS domain-containing protein</fullName>
    </recommendedName>
</protein>
<feature type="compositionally biased region" description="Polar residues" evidence="7">
    <location>
        <begin position="560"/>
        <end position="576"/>
    </location>
</feature>
<dbReference type="EMBL" id="JAWDGP010007583">
    <property type="protein sequence ID" value="KAK3712663.1"/>
    <property type="molecule type" value="Genomic_DNA"/>
</dbReference>
<dbReference type="AlphaFoldDB" id="A0AAE0XUP3"/>
<organism evidence="9 10">
    <name type="scientific">Elysia crispata</name>
    <name type="common">lettuce slug</name>
    <dbReference type="NCBI Taxonomy" id="231223"/>
    <lineage>
        <taxon>Eukaryota</taxon>
        <taxon>Metazoa</taxon>
        <taxon>Spiralia</taxon>
        <taxon>Lophotrochozoa</taxon>
        <taxon>Mollusca</taxon>
        <taxon>Gastropoda</taxon>
        <taxon>Heterobranchia</taxon>
        <taxon>Euthyneura</taxon>
        <taxon>Panpulmonata</taxon>
        <taxon>Sacoglossa</taxon>
        <taxon>Placobranchoidea</taxon>
        <taxon>Plakobranchidae</taxon>
        <taxon>Elysia</taxon>
    </lineage>
</organism>
<evidence type="ECO:0000256" key="2">
    <source>
        <dbReference type="ARBA" id="ARBA00022737"/>
    </source>
</evidence>
<keyword evidence="3" id="KW-0805">Transcription regulation</keyword>
<dbReference type="PANTHER" id="PTHR23043:SF17">
    <property type="entry name" value="PROTEIN SIMILAR"/>
    <property type="match status" value="1"/>
</dbReference>
<evidence type="ECO:0000256" key="6">
    <source>
        <dbReference type="ARBA" id="ARBA00023242"/>
    </source>
</evidence>
<dbReference type="InterPro" id="IPR013767">
    <property type="entry name" value="PAS_fold"/>
</dbReference>
<dbReference type="GO" id="GO:0005634">
    <property type="term" value="C:nucleus"/>
    <property type="evidence" value="ECO:0007669"/>
    <property type="project" value="UniProtKB-SubCell"/>
</dbReference>
<comment type="subcellular location">
    <subcellularLocation>
        <location evidence="1">Nucleus</location>
    </subcellularLocation>
</comment>
<dbReference type="Pfam" id="PF00989">
    <property type="entry name" value="PAS"/>
    <property type="match status" value="1"/>
</dbReference>
<dbReference type="PANTHER" id="PTHR23043">
    <property type="entry name" value="HYPOXIA-INDUCIBLE FACTOR 1 ALPHA"/>
    <property type="match status" value="1"/>
</dbReference>
<comment type="caution">
    <text evidence="9">The sequence shown here is derived from an EMBL/GenBank/DDBJ whole genome shotgun (WGS) entry which is preliminary data.</text>
</comment>
<accession>A0AAE0XUP3</accession>
<feature type="domain" description="PAS" evidence="8">
    <location>
        <begin position="247"/>
        <end position="310"/>
    </location>
</feature>
<dbReference type="Proteomes" id="UP001283361">
    <property type="component" value="Unassembled WGS sequence"/>
</dbReference>
<evidence type="ECO:0000256" key="1">
    <source>
        <dbReference type="ARBA" id="ARBA00004123"/>
    </source>
</evidence>
<dbReference type="Gene3D" id="3.30.450.20">
    <property type="entry name" value="PAS domain"/>
    <property type="match status" value="2"/>
</dbReference>
<gene>
    <name evidence="9" type="ORF">RRG08_058566</name>
</gene>
<name>A0AAE0XUP3_9GAST</name>
<sequence length="884" mass="99474">MAFHDTGGRNNKMPRVSPVNSQKPKEAEVFAELVKLVPLAQNASDKMSVLRLLVAYMKCRWILAEVEGHNHTVWDLFRTSSNSASRRGSTDFTSPFSNELDYHAIIVPDSETEAELANVVSNMSPLCADVGKNTESADNQHQKLEFYKKNLLQGMQEFLGTMPLNLEGLRQSNERNDIQEIITSKQLVASNREQIPDRKVARGDKRQNVSPAERERHAKKALLAHQPLGFNFQLDKLPQIDYEGNLMLDAARGFLIILDSKLIITSASENIAQYLGYSQFQVIGQHISQFLLPKDVPAFQSMVNRSRASTDDFDSDGIKKTFYMDLRYRFCRGSCTFIGSSLFQWNVRIVLCRDPLSGSLTFEGMVSLCSQINKNSIPFIHNPGGVINSRLSLDFVIIGVDERCEILTGYNPEDLLNTHAYDLKYPCDVYVAYHLHENLLTDGEADSGYYRSMHKNGDPIWLFSRLKIVKNRRSNAPSYIDLTSYIVSPKEAENALCQDEEEYKRFKGESFGRLYQTKYQSQAPRSRYPEPQRYNSYDSQGEWNKPLPEDDIVHRPSNGADAQNSPTGLWSTSTVPKNKGKEQRSCKRPRMSPDTVNEITDSASQLSSQQNIKNKSKETSLGHLMLNDPEVDTTYLEHLGDHSSSNFSDDSDFSYLSAQLEIESLSERSKTADTLCENVATKSMAEIRMATGRTFAGDKTGDELQNCHYLLPTRTSSPCSTATDCNSLKEVTVLGDDLPRIEEISPSISIMNETSIPLDTCSRDRADSYASNINCSPRFTELSDSSDHFQQLCKVSSGMPQLSALDVDQTLNSLRTENIQSHVRDSATPILNDHCSDSFKREDGTPLTESSLKSSEKSHRLCGRCERPRTFLGDLLEEEDDQLS</sequence>
<keyword evidence="2" id="KW-0677">Repeat</keyword>
<dbReference type="Pfam" id="PF08447">
    <property type="entry name" value="PAS_3"/>
    <property type="match status" value="1"/>
</dbReference>
<keyword evidence="6" id="KW-0539">Nucleus</keyword>
<keyword evidence="5" id="KW-0804">Transcription</keyword>
<dbReference type="SMART" id="SM00091">
    <property type="entry name" value="PAS"/>
    <property type="match status" value="2"/>
</dbReference>
<keyword evidence="4" id="KW-0238">DNA-binding</keyword>
<feature type="region of interest" description="Disordered" evidence="7">
    <location>
        <begin position="518"/>
        <end position="593"/>
    </location>
</feature>
<reference evidence="9" key="1">
    <citation type="journal article" date="2023" name="G3 (Bethesda)">
        <title>A reference genome for the long-term kleptoplast-retaining sea slug Elysia crispata morphotype clarki.</title>
        <authorList>
            <person name="Eastman K.E."/>
            <person name="Pendleton A.L."/>
            <person name="Shaikh M.A."/>
            <person name="Suttiyut T."/>
            <person name="Ogas R."/>
            <person name="Tomko P."/>
            <person name="Gavelis G."/>
            <person name="Widhalm J.R."/>
            <person name="Wisecaver J.H."/>
        </authorList>
    </citation>
    <scope>NUCLEOTIDE SEQUENCE</scope>
    <source>
        <strain evidence="9">ECLA1</strain>
    </source>
</reference>
<feature type="compositionally biased region" description="Polar residues" evidence="7">
    <location>
        <begin position="533"/>
        <end position="542"/>
    </location>
</feature>